<gene>
    <name evidence="3" type="ORF">CMV_000489</name>
</gene>
<comment type="caution">
    <text evidence="3">The sequence shown here is derived from an EMBL/GenBank/DDBJ whole genome shotgun (WGS) entry which is preliminary data.</text>
</comment>
<name>A0A8J4RZ86_9ROSI</name>
<feature type="transmembrane region" description="Helical" evidence="1">
    <location>
        <begin position="295"/>
        <end position="315"/>
    </location>
</feature>
<dbReference type="AlphaFoldDB" id="A0A8J4RZ86"/>
<feature type="transmembrane region" description="Helical" evidence="1">
    <location>
        <begin position="348"/>
        <end position="370"/>
    </location>
</feature>
<dbReference type="Pfam" id="PF13855">
    <property type="entry name" value="LRR_8"/>
    <property type="match status" value="1"/>
</dbReference>
<accession>A0A8J4RZ86</accession>
<feature type="transmembrane region" description="Helical" evidence="1">
    <location>
        <begin position="265"/>
        <end position="283"/>
    </location>
</feature>
<feature type="signal peptide" evidence="2">
    <location>
        <begin position="1"/>
        <end position="20"/>
    </location>
</feature>
<dbReference type="SUPFAM" id="SSF52058">
    <property type="entry name" value="L domain-like"/>
    <property type="match status" value="1"/>
</dbReference>
<keyword evidence="1" id="KW-0472">Membrane</keyword>
<dbReference type="PANTHER" id="PTHR48065">
    <property type="entry name" value="OS10G0469600 PROTEIN"/>
    <property type="match status" value="1"/>
</dbReference>
<evidence type="ECO:0000313" key="3">
    <source>
        <dbReference type="EMBL" id="KAF3976314.1"/>
    </source>
</evidence>
<evidence type="ECO:0008006" key="5">
    <source>
        <dbReference type="Google" id="ProtNLM"/>
    </source>
</evidence>
<evidence type="ECO:0000256" key="1">
    <source>
        <dbReference type="SAM" id="Phobius"/>
    </source>
</evidence>
<dbReference type="Proteomes" id="UP000737018">
    <property type="component" value="Unassembled WGS sequence"/>
</dbReference>
<keyword evidence="2" id="KW-0732">Signal</keyword>
<evidence type="ECO:0000256" key="2">
    <source>
        <dbReference type="SAM" id="SignalP"/>
    </source>
</evidence>
<organism evidence="3 4">
    <name type="scientific">Castanea mollissima</name>
    <name type="common">Chinese chestnut</name>
    <dbReference type="NCBI Taxonomy" id="60419"/>
    <lineage>
        <taxon>Eukaryota</taxon>
        <taxon>Viridiplantae</taxon>
        <taxon>Streptophyta</taxon>
        <taxon>Embryophyta</taxon>
        <taxon>Tracheophyta</taxon>
        <taxon>Spermatophyta</taxon>
        <taxon>Magnoliopsida</taxon>
        <taxon>eudicotyledons</taxon>
        <taxon>Gunneridae</taxon>
        <taxon>Pentapetalae</taxon>
        <taxon>rosids</taxon>
        <taxon>fabids</taxon>
        <taxon>Fagales</taxon>
        <taxon>Fagaceae</taxon>
        <taxon>Castanea</taxon>
    </lineage>
</organism>
<feature type="chain" id="PRO_5035156623" description="Leucine-rich repeat-containing N-terminal plant-type domain-containing protein" evidence="2">
    <location>
        <begin position="21"/>
        <end position="371"/>
    </location>
</feature>
<dbReference type="OrthoDB" id="676979at2759"/>
<keyword evidence="1" id="KW-1133">Transmembrane helix</keyword>
<evidence type="ECO:0000313" key="4">
    <source>
        <dbReference type="Proteomes" id="UP000737018"/>
    </source>
</evidence>
<protein>
    <recommendedName>
        <fullName evidence="5">Leucine-rich repeat-containing N-terminal plant-type domain-containing protein</fullName>
    </recommendedName>
</protein>
<dbReference type="InterPro" id="IPR032675">
    <property type="entry name" value="LRR_dom_sf"/>
</dbReference>
<keyword evidence="4" id="KW-1185">Reference proteome</keyword>
<sequence>MTITTIFLSFLLLLFGRANSESQLNDKEQTVLLKLKQHWQNPPSLSHWQNPLSLSHLNSLNSSHHCNWPEITCTSGTVTQLRLQNKNITQTVPPFICDLKNLTAINLSFNFIPQEFPKALYNCSKLEELDLSQNYFNGTIPVDIHRLSGLRHLNLGANDFYGNIPASIGQLTELRTLKLFQCAFNGSFPPEIGNLSKLESLQLAYNGCVFNQNLNLNSKAKEFFSMIRAYVVLLLSKLDPRLPTPPTDKDVELGEQENEHRKMNWTNGMVAFCFVLAVGIALLPIQVHIQLQTSLICLSLTVLLGFACFFVSAFIDPKFLVTVRVLQRSGRFFTVTAFFVAITFRFPLYFQCMGWAVYFICFLSIFISSFF</sequence>
<dbReference type="Gene3D" id="3.80.10.10">
    <property type="entry name" value="Ribonuclease Inhibitor"/>
    <property type="match status" value="2"/>
</dbReference>
<proteinExistence type="predicted"/>
<keyword evidence="1" id="KW-0812">Transmembrane</keyword>
<dbReference type="InterPro" id="IPR001611">
    <property type="entry name" value="Leu-rich_rpt"/>
</dbReference>
<reference evidence="3" key="1">
    <citation type="submission" date="2020-03" db="EMBL/GenBank/DDBJ databases">
        <title>Castanea mollissima Vanexum genome sequencing.</title>
        <authorList>
            <person name="Staton M."/>
        </authorList>
    </citation>
    <scope>NUCLEOTIDE SEQUENCE</scope>
    <source>
        <tissue evidence="3">Leaf</tissue>
    </source>
</reference>
<dbReference type="FunFam" id="3.80.10.10:FF:000824">
    <property type="entry name" value="Receptor-like protein kinase HSL1 isoform A"/>
    <property type="match status" value="1"/>
</dbReference>
<dbReference type="EMBL" id="JRKL02000027">
    <property type="protein sequence ID" value="KAF3976314.1"/>
    <property type="molecule type" value="Genomic_DNA"/>
</dbReference>